<sequence>MSVHVGSSPRLRRGGTCPNLCPHLGTRRDASKLGTTAATSLGTDRKNKKNFDLERLAEKGYLSEYDKVRQSRRENPRNHKAKIDCRGQKTKGKQPETMLRKKPSWHHTKSAIPTHDTCPNPQTTGTQILASTRDITSPDLEPQALPPLSQDPFHPSQLRHYKKRRIDNSNASLQPTHTDPTQWHATLESPA</sequence>
<dbReference type="KEGG" id="clup:CLUP02_14663"/>
<accession>A0A9Q8WNI2</accession>
<dbReference type="AlphaFoldDB" id="A0A9Q8WNI2"/>
<feature type="compositionally biased region" description="Polar residues" evidence="1">
    <location>
        <begin position="168"/>
        <end position="184"/>
    </location>
</feature>
<feature type="compositionally biased region" description="Polar residues" evidence="1">
    <location>
        <begin position="33"/>
        <end position="42"/>
    </location>
</feature>
<protein>
    <submittedName>
        <fullName evidence="2">Uncharacterized protein</fullName>
    </submittedName>
</protein>
<feature type="compositionally biased region" description="Basic residues" evidence="1">
    <location>
        <begin position="100"/>
        <end position="109"/>
    </location>
</feature>
<proteinExistence type="predicted"/>
<feature type="region of interest" description="Disordered" evidence="1">
    <location>
        <begin position="1"/>
        <end position="43"/>
    </location>
</feature>
<evidence type="ECO:0000313" key="2">
    <source>
        <dbReference type="EMBL" id="UQC89135.1"/>
    </source>
</evidence>
<dbReference type="EMBL" id="CP019480">
    <property type="protein sequence ID" value="UQC89135.1"/>
    <property type="molecule type" value="Genomic_DNA"/>
</dbReference>
<reference evidence="2" key="1">
    <citation type="journal article" date="2021" name="Mol. Plant Microbe Interact.">
        <title>Complete Genome Sequence of the Plant-Pathogenic Fungus Colletotrichum lupini.</title>
        <authorList>
            <person name="Baroncelli R."/>
            <person name="Pensec F."/>
            <person name="Da Lio D."/>
            <person name="Boufleur T."/>
            <person name="Vicente I."/>
            <person name="Sarrocco S."/>
            <person name="Picot A."/>
            <person name="Baraldi E."/>
            <person name="Sukno S."/>
            <person name="Thon M."/>
            <person name="Le Floch G."/>
        </authorList>
    </citation>
    <scope>NUCLEOTIDE SEQUENCE</scope>
    <source>
        <strain evidence="2">IMI 504893</strain>
    </source>
</reference>
<keyword evidence="3" id="KW-1185">Reference proteome</keyword>
<gene>
    <name evidence="2" type="ORF">CLUP02_14663</name>
</gene>
<dbReference type="GeneID" id="73348600"/>
<feature type="region of interest" description="Disordered" evidence="1">
    <location>
        <begin position="65"/>
        <end position="125"/>
    </location>
</feature>
<dbReference type="RefSeq" id="XP_049150736.1">
    <property type="nucleotide sequence ID" value="XM_049293590.1"/>
</dbReference>
<evidence type="ECO:0000313" key="3">
    <source>
        <dbReference type="Proteomes" id="UP000830671"/>
    </source>
</evidence>
<feature type="compositionally biased region" description="Basic and acidic residues" evidence="1">
    <location>
        <begin position="65"/>
        <end position="87"/>
    </location>
</feature>
<organism evidence="2 3">
    <name type="scientific">Colletotrichum lupini</name>
    <dbReference type="NCBI Taxonomy" id="145971"/>
    <lineage>
        <taxon>Eukaryota</taxon>
        <taxon>Fungi</taxon>
        <taxon>Dikarya</taxon>
        <taxon>Ascomycota</taxon>
        <taxon>Pezizomycotina</taxon>
        <taxon>Sordariomycetes</taxon>
        <taxon>Hypocreomycetidae</taxon>
        <taxon>Glomerellales</taxon>
        <taxon>Glomerellaceae</taxon>
        <taxon>Colletotrichum</taxon>
        <taxon>Colletotrichum acutatum species complex</taxon>
    </lineage>
</organism>
<evidence type="ECO:0000256" key="1">
    <source>
        <dbReference type="SAM" id="MobiDB-lite"/>
    </source>
</evidence>
<name>A0A9Q8WNI2_9PEZI</name>
<dbReference type="Proteomes" id="UP000830671">
    <property type="component" value="Chromosome 8"/>
</dbReference>
<feature type="region of interest" description="Disordered" evidence="1">
    <location>
        <begin position="137"/>
        <end position="191"/>
    </location>
</feature>